<accession>A0AA37GS71</accession>
<name>A0AA37GS71_9PEZI</name>
<evidence type="ECO:0000256" key="1">
    <source>
        <dbReference type="SAM" id="MobiDB-lite"/>
    </source>
</evidence>
<dbReference type="EMBL" id="BPPX01000021">
    <property type="protein sequence ID" value="GJC86268.1"/>
    <property type="molecule type" value="Genomic_DNA"/>
</dbReference>
<comment type="caution">
    <text evidence="2">The sequence shown here is derived from an EMBL/GenBank/DDBJ whole genome shotgun (WGS) entry which is preliminary data.</text>
</comment>
<reference evidence="2 3" key="1">
    <citation type="submission" date="2021-07" db="EMBL/GenBank/DDBJ databases">
        <title>Genome data of Colletotrichum spaethianum.</title>
        <authorList>
            <person name="Utami Y.D."/>
            <person name="Hiruma K."/>
        </authorList>
    </citation>
    <scope>NUCLEOTIDE SEQUENCE [LARGE SCALE GENOMIC DNA]</scope>
    <source>
        <strain evidence="2 3">MAFF 242679</strain>
    </source>
</reference>
<gene>
    <name evidence="2" type="ORF">ColLi_09106</name>
</gene>
<proteinExistence type="predicted"/>
<evidence type="ECO:0000313" key="2">
    <source>
        <dbReference type="EMBL" id="GJC86268.1"/>
    </source>
</evidence>
<keyword evidence="3" id="KW-1185">Reference proteome</keyword>
<protein>
    <submittedName>
        <fullName evidence="2">Uncharacterized protein</fullName>
    </submittedName>
</protein>
<dbReference type="AlphaFoldDB" id="A0AA37GS71"/>
<feature type="region of interest" description="Disordered" evidence="1">
    <location>
        <begin position="110"/>
        <end position="140"/>
    </location>
</feature>
<evidence type="ECO:0000313" key="3">
    <source>
        <dbReference type="Proteomes" id="UP001055172"/>
    </source>
</evidence>
<sequence length="140" mass="15131">MAQARTLSAEIDDEFPLDASLDTSVGTVLTAERALQTATEDVNKATDQLRLRIEQGEAAKEAETLERSAILLDPEIKEKVEELDSWLGNTVAAAERKALKAANAARQAMDEIAEARRREVRRRRSEGHPPGVQGGAAGAP</sequence>
<organism evidence="2 3">
    <name type="scientific">Colletotrichum liriopes</name>
    <dbReference type="NCBI Taxonomy" id="708192"/>
    <lineage>
        <taxon>Eukaryota</taxon>
        <taxon>Fungi</taxon>
        <taxon>Dikarya</taxon>
        <taxon>Ascomycota</taxon>
        <taxon>Pezizomycotina</taxon>
        <taxon>Sordariomycetes</taxon>
        <taxon>Hypocreomycetidae</taxon>
        <taxon>Glomerellales</taxon>
        <taxon>Glomerellaceae</taxon>
        <taxon>Colletotrichum</taxon>
        <taxon>Colletotrichum spaethianum species complex</taxon>
    </lineage>
</organism>
<dbReference type="Proteomes" id="UP001055172">
    <property type="component" value="Unassembled WGS sequence"/>
</dbReference>